<reference evidence="2" key="1">
    <citation type="submission" date="2008-01" db="EMBL/GenBank/DDBJ databases">
        <title>A comparative study of the earliness per se (Eps-Am1) loci in the colinear regions of wheat, rice, and Brachypodium.</title>
        <authorList>
            <person name="Valarik M."/>
            <person name="Faricelli M.E."/>
            <person name="Dubcovsky J."/>
        </authorList>
    </citation>
    <scope>NUCLEOTIDE SEQUENCE</scope>
    <source>
        <strain evidence="2">Ulp1a-F2-R2_G</strain>
    </source>
</reference>
<feature type="non-terminal residue" evidence="2">
    <location>
        <position position="35"/>
    </location>
</feature>
<organism evidence="2">
    <name type="scientific">Triticum monococcum</name>
    <name type="common">Einkorn wheat</name>
    <name type="synonym">Crithodium monococcum</name>
    <dbReference type="NCBI Taxonomy" id="4568"/>
    <lineage>
        <taxon>Eukaryota</taxon>
        <taxon>Viridiplantae</taxon>
        <taxon>Streptophyta</taxon>
        <taxon>Embryophyta</taxon>
        <taxon>Tracheophyta</taxon>
        <taxon>Spermatophyta</taxon>
        <taxon>Magnoliopsida</taxon>
        <taxon>Liliopsida</taxon>
        <taxon>Poales</taxon>
        <taxon>Poaceae</taxon>
        <taxon>BOP clade</taxon>
        <taxon>Pooideae</taxon>
        <taxon>Triticodae</taxon>
        <taxon>Triticeae</taxon>
        <taxon>Triticinae</taxon>
        <taxon>Triticum</taxon>
    </lineage>
</organism>
<proteinExistence type="predicted"/>
<dbReference type="AlphaFoldDB" id="B8Q958"/>
<sequence>MDMDIGDAQNEYMEVSDATSKEGAGYSQPNNVEEV</sequence>
<evidence type="ECO:0000313" key="2">
    <source>
        <dbReference type="EMBL" id="ACB29728.1"/>
    </source>
</evidence>
<feature type="region of interest" description="Disordered" evidence="1">
    <location>
        <begin position="1"/>
        <end position="35"/>
    </location>
</feature>
<name>B8Q958_TRIMO</name>
<dbReference type="EMBL" id="EU379343">
    <property type="protein sequence ID" value="ACB29728.1"/>
    <property type="molecule type" value="Genomic_DNA"/>
</dbReference>
<evidence type="ECO:0000256" key="1">
    <source>
        <dbReference type="SAM" id="MobiDB-lite"/>
    </source>
</evidence>
<accession>B8Q958</accession>
<protein>
    <submittedName>
        <fullName evidence="2">Ulp1</fullName>
    </submittedName>
</protein>